<keyword evidence="5" id="KW-0175">Coiled coil</keyword>
<feature type="domain" description="MRH" evidence="8">
    <location>
        <begin position="450"/>
        <end position="558"/>
    </location>
</feature>
<proteinExistence type="predicted"/>
<evidence type="ECO:0000259" key="8">
    <source>
        <dbReference type="PROSITE" id="PS51914"/>
    </source>
</evidence>
<feature type="compositionally biased region" description="Basic and acidic residues" evidence="6">
    <location>
        <begin position="412"/>
        <end position="439"/>
    </location>
</feature>
<evidence type="ECO:0000256" key="2">
    <source>
        <dbReference type="ARBA" id="ARBA00022729"/>
    </source>
</evidence>
<dbReference type="InterPro" id="IPR044865">
    <property type="entry name" value="MRH_dom"/>
</dbReference>
<dbReference type="SUPFAM" id="SSF50911">
    <property type="entry name" value="Mannose 6-phosphate receptor domain"/>
    <property type="match status" value="1"/>
</dbReference>
<evidence type="ECO:0000313" key="10">
    <source>
        <dbReference type="Proteomes" id="UP000245771"/>
    </source>
</evidence>
<dbReference type="EMBL" id="KZ819604">
    <property type="protein sequence ID" value="PWN33159.1"/>
    <property type="molecule type" value="Genomic_DNA"/>
</dbReference>
<accession>A0A316V6D7</accession>
<name>A0A316V6D7_9BASI</name>
<dbReference type="AlphaFoldDB" id="A0A316V6D7"/>
<keyword evidence="2 7" id="KW-0732">Signal</keyword>
<dbReference type="Pfam" id="PF13015">
    <property type="entry name" value="PRKCSH_1"/>
    <property type="match status" value="1"/>
</dbReference>
<feature type="region of interest" description="Disordered" evidence="6">
    <location>
        <begin position="387"/>
        <end position="439"/>
    </location>
</feature>
<evidence type="ECO:0000313" key="9">
    <source>
        <dbReference type="EMBL" id="PWN33159.1"/>
    </source>
</evidence>
<dbReference type="GO" id="GO:0017177">
    <property type="term" value="C:glucosidase II complex"/>
    <property type="evidence" value="ECO:0007669"/>
    <property type="project" value="TreeGrafter"/>
</dbReference>
<organism evidence="9 10">
    <name type="scientific">Meira miltonrushii</name>
    <dbReference type="NCBI Taxonomy" id="1280837"/>
    <lineage>
        <taxon>Eukaryota</taxon>
        <taxon>Fungi</taxon>
        <taxon>Dikarya</taxon>
        <taxon>Basidiomycota</taxon>
        <taxon>Ustilaginomycotina</taxon>
        <taxon>Exobasidiomycetes</taxon>
        <taxon>Exobasidiales</taxon>
        <taxon>Brachybasidiaceae</taxon>
        <taxon>Meira</taxon>
    </lineage>
</organism>
<evidence type="ECO:0000256" key="4">
    <source>
        <dbReference type="ARBA" id="ARBA00023157"/>
    </source>
</evidence>
<dbReference type="InterPro" id="IPR028146">
    <property type="entry name" value="PRKCSH_N"/>
</dbReference>
<dbReference type="PANTHER" id="PTHR12630:SF1">
    <property type="entry name" value="GLUCOSIDASE 2 SUBUNIT BETA"/>
    <property type="match status" value="1"/>
</dbReference>
<dbReference type="PANTHER" id="PTHR12630">
    <property type="entry name" value="N-LINKED OLIGOSACCHARIDE PROCESSING"/>
    <property type="match status" value="1"/>
</dbReference>
<dbReference type="OrthoDB" id="202234at2759"/>
<dbReference type="Proteomes" id="UP000245771">
    <property type="component" value="Unassembled WGS sequence"/>
</dbReference>
<dbReference type="Gene3D" id="2.70.130.10">
    <property type="entry name" value="Mannose-6-phosphate receptor binding domain"/>
    <property type="match status" value="1"/>
</dbReference>
<sequence>MRFVRGPLLALVWTALSLHAIDGVNADIRGVSPEDAHLYSVAQTGKGTWKCLQSGEEIPASSINDDYCDCKDGSDEPGTSACANSSFHCTNVGHIPSKILSSRVNDGICDPECCDGSDEYDGKVHCPNVCEKIGKQYRKAKQESENIRRAGSKIREKYIHDRSKALESLTADVARLEIEVEVAREREQRAKEALDAAEQMDQHVIERKKASPLYQTLKSHQSALKVLTNRQKSLQTELERLTDLLDDLAKGYNPNYQDMAVKGAVMAYRSWRRGDEESDDGQDGEESSAAKANQVSIDDEEPKTLNELKKEDAEYSSSKIEDMIERDPLSMMDDNQYKGSGRSDESGILFRIHEYLPDAIVPYFEAGVDTFLDLLLKANIITEVKRSKTRRAGDSASEGEAENVLAARSAHKTAEQALRDAQSDLTKKQNDLSHSPEKWGQEGEFKALENVCVSKNMGEYIYEFCFFKNATQKPTRGHGDVSLGRWGRFAPKDSSVQPDQPEFYLRQIYDNGQRCWNGPDRSLIVDFVCAPENALLDVFEGEKCIYEAKVSTPAICLPLDAEKAPAHVHIKDEL</sequence>
<reference evidence="9 10" key="1">
    <citation type="journal article" date="2018" name="Mol. Biol. Evol.">
        <title>Broad Genomic Sampling Reveals a Smut Pathogenic Ancestry of the Fungal Clade Ustilaginomycotina.</title>
        <authorList>
            <person name="Kijpornyongpan T."/>
            <person name="Mondo S.J."/>
            <person name="Barry K."/>
            <person name="Sandor L."/>
            <person name="Lee J."/>
            <person name="Lipzen A."/>
            <person name="Pangilinan J."/>
            <person name="LaButti K."/>
            <person name="Hainaut M."/>
            <person name="Henrissat B."/>
            <person name="Grigoriev I.V."/>
            <person name="Spatafora J.W."/>
            <person name="Aime M.C."/>
        </authorList>
    </citation>
    <scope>NUCLEOTIDE SEQUENCE [LARGE SCALE GENOMIC DNA]</scope>
    <source>
        <strain evidence="9 10">MCA 3882</strain>
    </source>
</reference>
<feature type="region of interest" description="Disordered" evidence="6">
    <location>
        <begin position="273"/>
        <end position="343"/>
    </location>
</feature>
<dbReference type="PROSITE" id="PS51914">
    <property type="entry name" value="MRH"/>
    <property type="match status" value="1"/>
</dbReference>
<keyword evidence="10" id="KW-1185">Reference proteome</keyword>
<feature type="signal peptide" evidence="7">
    <location>
        <begin position="1"/>
        <end position="26"/>
    </location>
</feature>
<keyword evidence="4" id="KW-1015">Disulfide bond</keyword>
<dbReference type="GeneID" id="37019568"/>
<dbReference type="InParanoid" id="A0A316V6D7"/>
<feature type="compositionally biased region" description="Acidic residues" evidence="6">
    <location>
        <begin position="276"/>
        <end position="286"/>
    </location>
</feature>
<dbReference type="GO" id="GO:0006491">
    <property type="term" value="P:N-glycan processing"/>
    <property type="evidence" value="ECO:0007669"/>
    <property type="project" value="TreeGrafter"/>
</dbReference>
<evidence type="ECO:0000256" key="5">
    <source>
        <dbReference type="SAM" id="Coils"/>
    </source>
</evidence>
<dbReference type="InterPro" id="IPR039794">
    <property type="entry name" value="Gtb1-like"/>
</dbReference>
<dbReference type="InterPro" id="IPR009011">
    <property type="entry name" value="Man6P_isomerase_rcpt-bd_dom_sf"/>
</dbReference>
<evidence type="ECO:0000256" key="6">
    <source>
        <dbReference type="SAM" id="MobiDB-lite"/>
    </source>
</evidence>
<feature type="compositionally biased region" description="Basic and acidic residues" evidence="6">
    <location>
        <begin position="302"/>
        <end position="328"/>
    </location>
</feature>
<dbReference type="RefSeq" id="XP_025353461.1">
    <property type="nucleotide sequence ID" value="XM_025497787.1"/>
</dbReference>
<keyword evidence="3" id="KW-0256">Endoplasmic reticulum</keyword>
<dbReference type="InterPro" id="IPR036607">
    <property type="entry name" value="PRKCSH"/>
</dbReference>
<evidence type="ECO:0000256" key="7">
    <source>
        <dbReference type="SAM" id="SignalP"/>
    </source>
</evidence>
<feature type="chain" id="PRO_5016294082" description="Glucosidase 2 subunit beta" evidence="7">
    <location>
        <begin position="27"/>
        <end position="574"/>
    </location>
</feature>
<dbReference type="STRING" id="1280837.A0A316V6D7"/>
<dbReference type="FunCoup" id="A0A316V6D7">
    <property type="interactions" value="612"/>
</dbReference>
<gene>
    <name evidence="9" type="ORF">FA14DRAFT_155858</name>
</gene>
<protein>
    <recommendedName>
        <fullName evidence="1">Glucosidase 2 subunit beta</fullName>
    </recommendedName>
</protein>
<feature type="coiled-coil region" evidence="5">
    <location>
        <begin position="130"/>
        <end position="251"/>
    </location>
</feature>
<evidence type="ECO:0000256" key="3">
    <source>
        <dbReference type="ARBA" id="ARBA00022824"/>
    </source>
</evidence>
<evidence type="ECO:0000256" key="1">
    <source>
        <dbReference type="ARBA" id="ARBA00022387"/>
    </source>
</evidence>
<dbReference type="Pfam" id="PF12999">
    <property type="entry name" value="PRKCSH-like"/>
    <property type="match status" value="1"/>
</dbReference>